<accession>A0AAV4XGX9</accession>
<evidence type="ECO:0000256" key="4">
    <source>
        <dbReference type="ARBA" id="ARBA00022989"/>
    </source>
</evidence>
<dbReference type="Pfam" id="PF00001">
    <property type="entry name" value="7tm_1"/>
    <property type="match status" value="1"/>
</dbReference>
<comment type="subcellular location">
    <subcellularLocation>
        <location evidence="1">Membrane</location>
    </subcellularLocation>
</comment>
<feature type="transmembrane region" description="Helical" evidence="6">
    <location>
        <begin position="29"/>
        <end position="50"/>
    </location>
</feature>
<dbReference type="Proteomes" id="UP001054945">
    <property type="component" value="Unassembled WGS sequence"/>
</dbReference>
<dbReference type="Gene3D" id="1.20.1070.10">
    <property type="entry name" value="Rhodopsin 7-helix transmembrane proteins"/>
    <property type="match status" value="1"/>
</dbReference>
<dbReference type="AlphaFoldDB" id="A0AAV4XGX9"/>
<sequence>MTHQYGKCPCHRRGDIAHITRDRDRAFRMMISTTLTFVLFLIPYAATVVWCLSQPVSAENVESSMESFFLAFSVSSSCINPFIYGSHVYVFRKRAIKVGCGSTAPKAAPANRFSETSHLRVSATITRPVSSRDDDGESMVHVWKCHCSASCNEIEGMQISCTSENADSVAHSLYH</sequence>
<name>A0AAV4XGX9_CAEEX</name>
<dbReference type="InterPro" id="IPR000276">
    <property type="entry name" value="GPCR_Rhodpsn"/>
</dbReference>
<gene>
    <name evidence="8" type="ORF">CEXT_363691</name>
</gene>
<evidence type="ECO:0000256" key="6">
    <source>
        <dbReference type="SAM" id="Phobius"/>
    </source>
</evidence>
<evidence type="ECO:0000313" key="9">
    <source>
        <dbReference type="Proteomes" id="UP001054945"/>
    </source>
</evidence>
<protein>
    <recommendedName>
        <fullName evidence="7">G-protein coupled receptors family 1 profile domain-containing protein</fullName>
    </recommendedName>
</protein>
<keyword evidence="9" id="KW-1185">Reference proteome</keyword>
<evidence type="ECO:0000256" key="3">
    <source>
        <dbReference type="ARBA" id="ARBA00022692"/>
    </source>
</evidence>
<keyword evidence="3 6" id="KW-0812">Transmembrane</keyword>
<dbReference type="EMBL" id="BPLR01017784">
    <property type="protein sequence ID" value="GIY94446.1"/>
    <property type="molecule type" value="Genomic_DNA"/>
</dbReference>
<keyword evidence="4 6" id="KW-1133">Transmembrane helix</keyword>
<dbReference type="InterPro" id="IPR017452">
    <property type="entry name" value="GPCR_Rhodpsn_7TM"/>
</dbReference>
<evidence type="ECO:0000256" key="2">
    <source>
        <dbReference type="ARBA" id="ARBA00010663"/>
    </source>
</evidence>
<comment type="caution">
    <text evidence="8">The sequence shown here is derived from an EMBL/GenBank/DDBJ whole genome shotgun (WGS) entry which is preliminary data.</text>
</comment>
<comment type="similarity">
    <text evidence="2">Belongs to the G-protein coupled receptor 1 family.</text>
</comment>
<organism evidence="8 9">
    <name type="scientific">Caerostris extrusa</name>
    <name type="common">Bark spider</name>
    <name type="synonym">Caerostris bankana</name>
    <dbReference type="NCBI Taxonomy" id="172846"/>
    <lineage>
        <taxon>Eukaryota</taxon>
        <taxon>Metazoa</taxon>
        <taxon>Ecdysozoa</taxon>
        <taxon>Arthropoda</taxon>
        <taxon>Chelicerata</taxon>
        <taxon>Arachnida</taxon>
        <taxon>Araneae</taxon>
        <taxon>Araneomorphae</taxon>
        <taxon>Entelegynae</taxon>
        <taxon>Araneoidea</taxon>
        <taxon>Araneidae</taxon>
        <taxon>Caerostris</taxon>
    </lineage>
</organism>
<dbReference type="PROSITE" id="PS50262">
    <property type="entry name" value="G_PROTEIN_RECEP_F1_2"/>
    <property type="match status" value="1"/>
</dbReference>
<proteinExistence type="inferred from homology"/>
<feature type="domain" description="G-protein coupled receptors family 1 profile" evidence="7">
    <location>
        <begin position="1"/>
        <end position="84"/>
    </location>
</feature>
<reference evidence="8 9" key="1">
    <citation type="submission" date="2021-06" db="EMBL/GenBank/DDBJ databases">
        <title>Caerostris extrusa draft genome.</title>
        <authorList>
            <person name="Kono N."/>
            <person name="Arakawa K."/>
        </authorList>
    </citation>
    <scope>NUCLEOTIDE SEQUENCE [LARGE SCALE GENOMIC DNA]</scope>
</reference>
<evidence type="ECO:0000313" key="8">
    <source>
        <dbReference type="EMBL" id="GIY94446.1"/>
    </source>
</evidence>
<dbReference type="GO" id="GO:0016020">
    <property type="term" value="C:membrane"/>
    <property type="evidence" value="ECO:0007669"/>
    <property type="project" value="UniProtKB-SubCell"/>
</dbReference>
<dbReference type="GO" id="GO:0004930">
    <property type="term" value="F:G protein-coupled receptor activity"/>
    <property type="evidence" value="ECO:0007669"/>
    <property type="project" value="InterPro"/>
</dbReference>
<dbReference type="SUPFAM" id="SSF81321">
    <property type="entry name" value="Family A G protein-coupled receptor-like"/>
    <property type="match status" value="1"/>
</dbReference>
<evidence type="ECO:0000259" key="7">
    <source>
        <dbReference type="PROSITE" id="PS50262"/>
    </source>
</evidence>
<feature type="transmembrane region" description="Helical" evidence="6">
    <location>
        <begin position="70"/>
        <end position="91"/>
    </location>
</feature>
<keyword evidence="5 6" id="KW-0472">Membrane</keyword>
<evidence type="ECO:0000256" key="5">
    <source>
        <dbReference type="ARBA" id="ARBA00023136"/>
    </source>
</evidence>
<evidence type="ECO:0000256" key="1">
    <source>
        <dbReference type="ARBA" id="ARBA00004370"/>
    </source>
</evidence>